<dbReference type="GO" id="GO:0044325">
    <property type="term" value="F:transmembrane transporter binding"/>
    <property type="evidence" value="ECO:0007669"/>
    <property type="project" value="TreeGrafter"/>
</dbReference>
<accession>F2UJD4</accession>
<evidence type="ECO:0000259" key="2">
    <source>
        <dbReference type="PROSITE" id="PS51723"/>
    </source>
</evidence>
<evidence type="ECO:0000313" key="3">
    <source>
        <dbReference type="EMBL" id="EGD77233.1"/>
    </source>
</evidence>
<dbReference type="Proteomes" id="UP000007799">
    <property type="component" value="Unassembled WGS sequence"/>
</dbReference>
<sequence>MTDATSTTTTAALARGGVEKVERCGVPGMIYMLSDAAAPVMVSMEPIREGPKRRQKKHGQEQAKKAKTCRAVMARWQAPSTKGGRIIAIAHEGYIVHTAKRTKPMPHAATLLRNCVQWLCHLDTETSRASSDDKPLLAIVGKPLQFVERLLAALHLADTIDVCEWDPQHGEPPQAVLWMGTRGSGDVCSLADAGEWKHVVDFVQQGGGLLVAMCPWGFEQITGADVATSCAQNHVLRHFGLAFGAESLHSHGPLTVVAPHLAVPPDCRSVESSHAGQRLRSLDDSAPVWMLADDAQHICSALGALPLDTIAATTTTTATTSTTTTTAAPFGLAGSSPHPQRQHQQGGGSDARVGAEAVAFVRACERLACDAMRSGDLVHAEQAALRTIATEKPEPEHFHLDLLGDGGGMMVARRIAVCLARTHHHHQQQQQPIAGGGGDGDESASTAPKPAHGVPTPQPPPPSSSSSGVQTVLSAVKHVFAPSTTDGGDSAGRMHPKSGDLGSGGDDDDDDDNDDNDGSRGGDGAGVGAWLPGVSVFPNMGWTAERFVVDPAPQTLRIASEHKEWVSTGLYLPPSTTMRVAVHGSTGKHGPLHLSHWQVRIGCHKDRLLHLQDWRRWPDISHTYALHHGGGGDGHDGDGAFVSTTFVTSAFGGLVYIEHTAAQSERIVLDVSHVVPSAHCCLDEMTCDDDLASWHERLNRSPWCELESEHCIFTVPSLALTARPSLNTYANISAVLAFWDQVLESHYDLVGTTPPRRKERVVADAQISAGYMHAGYPVMIQLDQVLRPIDKAPMLLDASNLQHKGSWGLFHEFGHHIQDPRWTFQGTGEVTVNFFTLYSMETVVHIQPWRHPWLQRHKQTAAKFLQAEEPAAAKFEQWKSQPCMALVTYARLQHAFGWDAFKRCLAAYDEGEGRHPHTEHDKINTFVELMSLAVGCDLSLYFAAWGWPVAFGGEGDGGSAWRQRCSPLTPGDLTALLTITT</sequence>
<gene>
    <name evidence="3" type="ORF">PTSG_08326</name>
</gene>
<dbReference type="GO" id="GO:0005886">
    <property type="term" value="C:plasma membrane"/>
    <property type="evidence" value="ECO:0007669"/>
    <property type="project" value="TreeGrafter"/>
</dbReference>
<dbReference type="InterPro" id="IPR042279">
    <property type="entry name" value="Pep_M60_3"/>
</dbReference>
<organism evidence="4">
    <name type="scientific">Salpingoeca rosetta (strain ATCC 50818 / BSB-021)</name>
    <dbReference type="NCBI Taxonomy" id="946362"/>
    <lineage>
        <taxon>Eukaryota</taxon>
        <taxon>Choanoflagellata</taxon>
        <taxon>Craspedida</taxon>
        <taxon>Salpingoecidae</taxon>
        <taxon>Salpingoeca</taxon>
    </lineage>
</organism>
<feature type="region of interest" description="Disordered" evidence="1">
    <location>
        <begin position="422"/>
        <end position="528"/>
    </location>
</feature>
<dbReference type="PANTHER" id="PTHR15730">
    <property type="entry name" value="EXPERIMENTAL AUTOIMMUNE PROSTATITIS ANTIGEN 2-RELATED"/>
    <property type="match status" value="1"/>
</dbReference>
<name>F2UJD4_SALR5</name>
<dbReference type="EMBL" id="GL832977">
    <property type="protein sequence ID" value="EGD77233.1"/>
    <property type="molecule type" value="Genomic_DNA"/>
</dbReference>
<dbReference type="SMART" id="SM01276">
    <property type="entry name" value="M60-like"/>
    <property type="match status" value="1"/>
</dbReference>
<protein>
    <recommendedName>
        <fullName evidence="2">Peptidase M60 domain-containing protein</fullName>
    </recommendedName>
</protein>
<dbReference type="AlphaFoldDB" id="F2UJD4"/>
<dbReference type="eggNOG" id="ENOG502S2AP">
    <property type="taxonomic scope" value="Eukaryota"/>
</dbReference>
<dbReference type="InterPro" id="IPR051244">
    <property type="entry name" value="TCAF"/>
</dbReference>
<dbReference type="InterPro" id="IPR031161">
    <property type="entry name" value="Peptidase_M60_dom"/>
</dbReference>
<evidence type="ECO:0000313" key="4">
    <source>
        <dbReference type="Proteomes" id="UP000007799"/>
    </source>
</evidence>
<dbReference type="Pfam" id="PF13402">
    <property type="entry name" value="Peptidase_M60"/>
    <property type="match status" value="1"/>
</dbReference>
<dbReference type="Gene3D" id="3.40.390.80">
    <property type="entry name" value="Peptidase M60, enhancin-like domain 2"/>
    <property type="match status" value="1"/>
</dbReference>
<dbReference type="RefSeq" id="XP_004990577.1">
    <property type="nucleotide sequence ID" value="XM_004990520.1"/>
</dbReference>
<feature type="compositionally biased region" description="Low complexity" evidence="1">
    <location>
        <begin position="332"/>
        <end position="344"/>
    </location>
</feature>
<dbReference type="InParanoid" id="F2UJD4"/>
<reference evidence="3" key="1">
    <citation type="submission" date="2009-08" db="EMBL/GenBank/DDBJ databases">
        <title>Annotation of Salpingoeca rosetta.</title>
        <authorList>
            <consortium name="The Broad Institute Genome Sequencing Platform"/>
            <person name="Russ C."/>
            <person name="Cuomo C."/>
            <person name="Burger G."/>
            <person name="Gray M.W."/>
            <person name="Holland P.W.H."/>
            <person name="King N."/>
            <person name="Lang F.B.F."/>
            <person name="Roger A.J."/>
            <person name="Ruiz-Trillo I."/>
            <person name="Young S.K."/>
            <person name="Zeng Q."/>
            <person name="Gargeya S."/>
            <person name="Alvarado L."/>
            <person name="Berlin A."/>
            <person name="Chapman S.B."/>
            <person name="Chen Z."/>
            <person name="Freedman E."/>
            <person name="Gellesch M."/>
            <person name="Goldberg J."/>
            <person name="Griggs A."/>
            <person name="Gujja S."/>
            <person name="Heilman E."/>
            <person name="Heiman D."/>
            <person name="Howarth C."/>
            <person name="Mehta T."/>
            <person name="Neiman D."/>
            <person name="Pearson M."/>
            <person name="Roberts A."/>
            <person name="Saif S."/>
            <person name="Shea T."/>
            <person name="Shenoy N."/>
            <person name="Sisk P."/>
            <person name="Stolte C."/>
            <person name="Sykes S."/>
            <person name="White J."/>
            <person name="Yandava C."/>
            <person name="Haas B."/>
            <person name="Nusbaum C."/>
            <person name="Birren B."/>
        </authorList>
    </citation>
    <scope>NUCLEOTIDE SEQUENCE [LARGE SCALE GENOMIC DNA]</scope>
    <source>
        <strain evidence="3">ATCC 50818</strain>
    </source>
</reference>
<feature type="region of interest" description="Disordered" evidence="1">
    <location>
        <begin position="332"/>
        <end position="351"/>
    </location>
</feature>
<evidence type="ECO:0000256" key="1">
    <source>
        <dbReference type="SAM" id="MobiDB-lite"/>
    </source>
</evidence>
<dbReference type="PROSITE" id="PS51723">
    <property type="entry name" value="PEPTIDASE_M60"/>
    <property type="match status" value="1"/>
</dbReference>
<dbReference type="InterPro" id="IPR035423">
    <property type="entry name" value="M60-like_N"/>
</dbReference>
<dbReference type="PANTHER" id="PTHR15730:SF5">
    <property type="entry name" value="SI:CH211-210B2.2-RELATED"/>
    <property type="match status" value="1"/>
</dbReference>
<dbReference type="OrthoDB" id="10260387at2759"/>
<dbReference type="Gene3D" id="1.10.390.30">
    <property type="entry name" value="Peptidase M60, enhancin-like domain 3"/>
    <property type="match status" value="1"/>
</dbReference>
<dbReference type="Pfam" id="PF17291">
    <property type="entry name" value="M60-like_N"/>
    <property type="match status" value="1"/>
</dbReference>
<proteinExistence type="predicted"/>
<dbReference type="GeneID" id="16071135"/>
<feature type="domain" description="Peptidase M60" evidence="2">
    <location>
        <begin position="563"/>
        <end position="897"/>
    </location>
</feature>
<dbReference type="KEGG" id="sre:PTSG_08326"/>
<feature type="compositionally biased region" description="Acidic residues" evidence="1">
    <location>
        <begin position="505"/>
        <end position="516"/>
    </location>
</feature>
<dbReference type="GO" id="GO:0090314">
    <property type="term" value="P:positive regulation of protein targeting to membrane"/>
    <property type="evidence" value="ECO:0007669"/>
    <property type="project" value="TreeGrafter"/>
</dbReference>
<keyword evidence="4" id="KW-1185">Reference proteome</keyword>